<reference evidence="3" key="1">
    <citation type="submission" date="2009-11" db="EMBL/GenBank/DDBJ databases">
        <title>The complete genome of Sulfurospirillum deleyianum DSM 6946.</title>
        <authorList>
            <consortium name="US DOE Joint Genome Institute (JGI-PGF)"/>
            <person name="Lucas S."/>
            <person name="Copeland A."/>
            <person name="Lapidus A."/>
            <person name="Glavina del Rio T."/>
            <person name="Dalin E."/>
            <person name="Tice H."/>
            <person name="Bruce D."/>
            <person name="Goodwin L."/>
            <person name="Pitluck S."/>
            <person name="Kyrpides N."/>
            <person name="Mavromatis K."/>
            <person name="Ivanova N."/>
            <person name="Ovchinnikova G."/>
            <person name="Munk A.C."/>
            <person name="Lu M."/>
            <person name="Brettin T."/>
            <person name="Detter J.C."/>
            <person name="Han C."/>
            <person name="Tapia R."/>
            <person name="Larimer F."/>
            <person name="Land M."/>
            <person name="Hauser L."/>
            <person name="Markowitz V."/>
            <person name="Cheng J.F."/>
            <person name="Hugenholtz P."/>
            <person name="Woyke T."/>
            <person name="Wu D."/>
            <person name="Aumann P."/>
            <person name="Schneider S."/>
            <person name="Lang E."/>
            <person name="Spring S."/>
            <person name="Klenk H.P."/>
            <person name="Eisen J.A."/>
        </authorList>
    </citation>
    <scope>NUCLEOTIDE SEQUENCE [LARGE SCALE GENOMIC DNA]</scope>
    <source>
        <strain evidence="3">ATCC 51133 / DSM 6946 / 5175</strain>
    </source>
</reference>
<dbReference type="InterPro" id="IPR035985">
    <property type="entry name" value="Ubiquitin-activating_enz"/>
</dbReference>
<organism evidence="2 3">
    <name type="scientific">Sulfurospirillum deleyianum (strain ATCC 51133 / DSM 6946 / 5175)</name>
    <dbReference type="NCBI Taxonomy" id="525898"/>
    <lineage>
        <taxon>Bacteria</taxon>
        <taxon>Pseudomonadati</taxon>
        <taxon>Campylobacterota</taxon>
        <taxon>Epsilonproteobacteria</taxon>
        <taxon>Campylobacterales</taxon>
        <taxon>Sulfurospirillaceae</taxon>
        <taxon>Sulfurospirillum</taxon>
    </lineage>
</organism>
<dbReference type="SUPFAM" id="SSF69572">
    <property type="entry name" value="Activating enzymes of the ubiquitin-like proteins"/>
    <property type="match status" value="1"/>
</dbReference>
<dbReference type="GO" id="GO:0008641">
    <property type="term" value="F:ubiquitin-like modifier activating enzyme activity"/>
    <property type="evidence" value="ECO:0007669"/>
    <property type="project" value="InterPro"/>
</dbReference>
<dbReference type="HOGENOM" id="CLU_013325_10_4_7"/>
<dbReference type="EMBL" id="CP001816">
    <property type="protein sequence ID" value="ACZ12717.1"/>
    <property type="molecule type" value="Genomic_DNA"/>
</dbReference>
<evidence type="ECO:0000313" key="2">
    <source>
        <dbReference type="EMBL" id="ACZ12717.1"/>
    </source>
</evidence>
<dbReference type="Pfam" id="PF00899">
    <property type="entry name" value="ThiF"/>
    <property type="match status" value="1"/>
</dbReference>
<dbReference type="AlphaFoldDB" id="D1B3P7"/>
<dbReference type="CDD" id="cd00757">
    <property type="entry name" value="ThiF_MoeB_HesA_family"/>
    <property type="match status" value="1"/>
</dbReference>
<dbReference type="KEGG" id="sdl:Sdel_1702"/>
<evidence type="ECO:0000259" key="1">
    <source>
        <dbReference type="Pfam" id="PF00899"/>
    </source>
</evidence>
<feature type="domain" description="THIF-type NAD/FAD binding fold" evidence="1">
    <location>
        <begin position="49"/>
        <end position="251"/>
    </location>
</feature>
<dbReference type="PANTHER" id="PTHR43267:SF1">
    <property type="entry name" value="TRNA THREONYLCARBAMOYLADENOSINE DEHYDRATASE"/>
    <property type="match status" value="1"/>
</dbReference>
<dbReference type="InterPro" id="IPR000594">
    <property type="entry name" value="ThiF_NAD_FAD-bd"/>
</dbReference>
<dbReference type="RefSeq" id="WP_012857467.1">
    <property type="nucleotide sequence ID" value="NC_013512.1"/>
</dbReference>
<dbReference type="Gene3D" id="3.40.50.720">
    <property type="entry name" value="NAD(P)-binding Rossmann-like Domain"/>
    <property type="match status" value="1"/>
</dbReference>
<name>D1B3P7_SULD5</name>
<dbReference type="OrthoDB" id="9804286at2"/>
<keyword evidence="3" id="KW-1185">Reference proteome</keyword>
<dbReference type="PANTHER" id="PTHR43267">
    <property type="entry name" value="TRNA THREONYLCARBAMOYLADENOSINE DEHYDRATASE"/>
    <property type="match status" value="1"/>
</dbReference>
<evidence type="ECO:0000313" key="3">
    <source>
        <dbReference type="Proteomes" id="UP000002222"/>
    </source>
</evidence>
<reference evidence="2 3" key="2">
    <citation type="journal article" date="2010" name="Stand. Genomic Sci.">
        <title>Complete genome sequence of Sulfurospirillum deleyianum type strain (5175).</title>
        <authorList>
            <person name="Sikorski J."/>
            <person name="Lapidus A."/>
            <person name="Copeland A."/>
            <person name="Glavina Del Rio T."/>
            <person name="Nolan M."/>
            <person name="Lucas S."/>
            <person name="Chen F."/>
            <person name="Tice H."/>
            <person name="Cheng J.F."/>
            <person name="Saunders E."/>
            <person name="Bruce D."/>
            <person name="Goodwin L."/>
            <person name="Pitluck S."/>
            <person name="Ovchinnikova G."/>
            <person name="Pati A."/>
            <person name="Ivanova N."/>
            <person name="Mavromatis K."/>
            <person name="Chen A."/>
            <person name="Palaniappan K."/>
            <person name="Chain P."/>
            <person name="Land M."/>
            <person name="Hauser L."/>
            <person name="Chang Y.J."/>
            <person name="Jeffries C.D."/>
            <person name="Brettin T."/>
            <person name="Detter J.C."/>
            <person name="Han C."/>
            <person name="Rohde M."/>
            <person name="Lang E."/>
            <person name="Spring S."/>
            <person name="Goker M."/>
            <person name="Bristow J."/>
            <person name="Eisen J.A."/>
            <person name="Markowitz V."/>
            <person name="Hugenholtz P."/>
            <person name="Kyrpides N.C."/>
            <person name="Klenk H.P."/>
        </authorList>
    </citation>
    <scope>NUCLEOTIDE SEQUENCE [LARGE SCALE GENOMIC DNA]</scope>
    <source>
        <strain evidence="3">ATCC 51133 / DSM 6946 / 5175</strain>
    </source>
</reference>
<gene>
    <name evidence="2" type="ordered locus">Sdel_1702</name>
</gene>
<dbReference type="eggNOG" id="COG0476">
    <property type="taxonomic scope" value="Bacteria"/>
</dbReference>
<protein>
    <submittedName>
        <fullName evidence="2">UBA/THIF-type NAD/FAD binding protein</fullName>
    </submittedName>
</protein>
<dbReference type="InterPro" id="IPR045886">
    <property type="entry name" value="ThiF/MoeB/HesA"/>
</dbReference>
<proteinExistence type="predicted"/>
<dbReference type="GO" id="GO:0061504">
    <property type="term" value="P:cyclic threonylcarbamoyladenosine biosynthetic process"/>
    <property type="evidence" value="ECO:0007669"/>
    <property type="project" value="TreeGrafter"/>
</dbReference>
<dbReference type="STRING" id="525898.Sdel_1702"/>
<dbReference type="GO" id="GO:0061503">
    <property type="term" value="F:tRNA threonylcarbamoyladenosine dehydratase"/>
    <property type="evidence" value="ECO:0007669"/>
    <property type="project" value="TreeGrafter"/>
</dbReference>
<sequence length="264" mass="29923">MQCLEFLRTHLIEGFLPLQTSFEAMKHFTCNFRDVEQCALENNILPLRYKRNQKTFSTQDQYTLFKAKVLIVGCGGLGGFVSEMLARIGVGELILCDGDVFEEHNLNRQNFSSIKTLGRNKAEVLKEKLEEINPALHVKTKTTFLRLPEERELLEKVDVIVDALDNPNLKCLLALCAQAINKPFVHAAIGGYYSQFATQTTLEHLYAQEGDGIETQLGNPSFTVCFAASIQSVEVVKLLLKKPHLTHFLMGDLWEYEMTHLSLR</sequence>
<accession>D1B3P7</accession>
<dbReference type="Proteomes" id="UP000002222">
    <property type="component" value="Chromosome"/>
</dbReference>